<keyword evidence="3" id="KW-1185">Reference proteome</keyword>
<comment type="caution">
    <text evidence="2">The sequence shown here is derived from an EMBL/GenBank/DDBJ whole genome shotgun (WGS) entry which is preliminary data.</text>
</comment>
<evidence type="ECO:0000313" key="3">
    <source>
        <dbReference type="Proteomes" id="UP000553209"/>
    </source>
</evidence>
<sequence>MDAYEERLRRALRWYPRHYRERHGEEIVATALDLQRAAGGDAVDRAELRGLVVAGLRTRLRERPPLGAWARYRFLGTRVPYRHRMWVRDDVTGRGYAVRRVGWGLAALLLPVVLLSPLAVLLPMAAGVDPWGTEHTMGLLPKAWENLAGLGLLWAVVWLSSQGFGRHDRARTLRRHDFHPDGRPVSW</sequence>
<evidence type="ECO:0000256" key="1">
    <source>
        <dbReference type="SAM" id="Phobius"/>
    </source>
</evidence>
<keyword evidence="1" id="KW-0812">Transmembrane</keyword>
<feature type="transmembrane region" description="Helical" evidence="1">
    <location>
        <begin position="103"/>
        <end position="126"/>
    </location>
</feature>
<name>A0A7X6MAH3_9ACTN</name>
<dbReference type="Proteomes" id="UP000553209">
    <property type="component" value="Unassembled WGS sequence"/>
</dbReference>
<feature type="transmembrane region" description="Helical" evidence="1">
    <location>
        <begin position="146"/>
        <end position="165"/>
    </location>
</feature>
<dbReference type="RefSeq" id="WP_061082314.1">
    <property type="nucleotide sequence ID" value="NZ_JAAXPG010000003.1"/>
</dbReference>
<dbReference type="EMBL" id="JAAXPG010000003">
    <property type="protein sequence ID" value="NKY97009.1"/>
    <property type="molecule type" value="Genomic_DNA"/>
</dbReference>
<keyword evidence="1" id="KW-0472">Membrane</keyword>
<dbReference type="AlphaFoldDB" id="A0A7X6MAH3"/>
<accession>A0A7X6MAH3</accession>
<protein>
    <submittedName>
        <fullName evidence="2">Uncharacterized protein</fullName>
    </submittedName>
</protein>
<proteinExistence type="predicted"/>
<gene>
    <name evidence="2" type="ORF">HGB44_04840</name>
</gene>
<keyword evidence="1" id="KW-1133">Transmembrane helix</keyword>
<organism evidence="2 3">
    <name type="scientific">Nocardiopsis alborubida</name>
    <dbReference type="NCBI Taxonomy" id="146802"/>
    <lineage>
        <taxon>Bacteria</taxon>
        <taxon>Bacillati</taxon>
        <taxon>Actinomycetota</taxon>
        <taxon>Actinomycetes</taxon>
        <taxon>Streptosporangiales</taxon>
        <taxon>Nocardiopsidaceae</taxon>
        <taxon>Nocardiopsis</taxon>
    </lineage>
</organism>
<evidence type="ECO:0000313" key="2">
    <source>
        <dbReference type="EMBL" id="NKY97009.1"/>
    </source>
</evidence>
<reference evidence="2 3" key="1">
    <citation type="submission" date="2020-04" db="EMBL/GenBank/DDBJ databases">
        <title>MicrobeNet Type strains.</title>
        <authorList>
            <person name="Nicholson A.C."/>
        </authorList>
    </citation>
    <scope>NUCLEOTIDE SEQUENCE [LARGE SCALE GENOMIC DNA]</scope>
    <source>
        <strain evidence="2 3">ATCC 23612</strain>
    </source>
</reference>